<comment type="caution">
    <text evidence="2">The sequence shown here is derived from an EMBL/GenBank/DDBJ whole genome shotgun (WGS) entry which is preliminary data.</text>
</comment>
<feature type="region of interest" description="Disordered" evidence="1">
    <location>
        <begin position="1"/>
        <end position="31"/>
    </location>
</feature>
<proteinExistence type="predicted"/>
<dbReference type="AlphaFoldDB" id="A0A9P0JWL4"/>
<evidence type="ECO:0000313" key="2">
    <source>
        <dbReference type="EMBL" id="CAH1959447.1"/>
    </source>
</evidence>
<accession>A0A9P0JWL4</accession>
<reference evidence="2" key="1">
    <citation type="submission" date="2022-03" db="EMBL/GenBank/DDBJ databases">
        <authorList>
            <person name="Sayadi A."/>
        </authorList>
    </citation>
    <scope>NUCLEOTIDE SEQUENCE</scope>
</reference>
<evidence type="ECO:0000256" key="1">
    <source>
        <dbReference type="SAM" id="MobiDB-lite"/>
    </source>
</evidence>
<feature type="compositionally biased region" description="Basic residues" evidence="1">
    <location>
        <begin position="1"/>
        <end position="17"/>
    </location>
</feature>
<sequence length="58" mass="6814">MAKHNITGRKTIFRKRNTKDNEQNVAQNGNTVSRHPTVIFIIHGHRIQRDIKGFAKYR</sequence>
<dbReference type="Proteomes" id="UP001152888">
    <property type="component" value="Unassembled WGS sequence"/>
</dbReference>
<protein>
    <submittedName>
        <fullName evidence="2">Uncharacterized protein</fullName>
    </submittedName>
</protein>
<gene>
    <name evidence="2" type="ORF">ACAOBT_LOCUS3174</name>
</gene>
<dbReference type="EMBL" id="CAKOFQ010006682">
    <property type="protein sequence ID" value="CAH1959447.1"/>
    <property type="molecule type" value="Genomic_DNA"/>
</dbReference>
<dbReference type="OrthoDB" id="5982876at2759"/>
<organism evidence="2 3">
    <name type="scientific">Acanthoscelides obtectus</name>
    <name type="common">Bean weevil</name>
    <name type="synonym">Bruchus obtectus</name>
    <dbReference type="NCBI Taxonomy" id="200917"/>
    <lineage>
        <taxon>Eukaryota</taxon>
        <taxon>Metazoa</taxon>
        <taxon>Ecdysozoa</taxon>
        <taxon>Arthropoda</taxon>
        <taxon>Hexapoda</taxon>
        <taxon>Insecta</taxon>
        <taxon>Pterygota</taxon>
        <taxon>Neoptera</taxon>
        <taxon>Endopterygota</taxon>
        <taxon>Coleoptera</taxon>
        <taxon>Polyphaga</taxon>
        <taxon>Cucujiformia</taxon>
        <taxon>Chrysomeloidea</taxon>
        <taxon>Chrysomelidae</taxon>
        <taxon>Bruchinae</taxon>
        <taxon>Bruchini</taxon>
        <taxon>Acanthoscelides</taxon>
    </lineage>
</organism>
<evidence type="ECO:0000313" key="3">
    <source>
        <dbReference type="Proteomes" id="UP001152888"/>
    </source>
</evidence>
<keyword evidence="3" id="KW-1185">Reference proteome</keyword>
<name>A0A9P0JWL4_ACAOB</name>